<dbReference type="STRING" id="6669.E9FU66"/>
<dbReference type="OMA" id="IFVWGTG"/>
<keyword evidence="2" id="KW-0677">Repeat</keyword>
<accession>E9FU66</accession>
<evidence type="ECO:0000313" key="6">
    <source>
        <dbReference type="Proteomes" id="UP000000305"/>
    </source>
</evidence>
<feature type="repeat" description="RCC1" evidence="3">
    <location>
        <begin position="327"/>
        <end position="380"/>
    </location>
</feature>
<feature type="repeat" description="RCC1" evidence="3">
    <location>
        <begin position="103"/>
        <end position="154"/>
    </location>
</feature>
<feature type="repeat" description="RCC1" evidence="3">
    <location>
        <begin position="51"/>
        <end position="102"/>
    </location>
</feature>
<sequence length="404" mass="42356">MVLSMGQGDVGQLGLGPDVLEKSRPALVDKVKDVIDVIAGGMHTVCLTSKGEIYTFGCNDEGALGRDTSEEGSEFEPGLVKLPGKATLISAGDSHTAALLEDGRCFIWGTFRDSHGPMGLNESGSQKLPVPILEGIPMTQIASGADHLVCLSSDGQVYTCGCAEQGQLGRVAEVFSNRGGRKGKSYLLTPQPVALGKGKRRIVIDSVWTGSYATFARAKETGLIYVFGLNNYNQLGLPSQDARFQPEVSDGFKGHRWLSISCGQHHTLALDENGQVYSLGRKEYGRLGMGADAKDLAIPTPIPALQSQKCVEVTAGESVSLAVTESGMAFSWGMGTNGQLGLGHEDDVLEPTTIKGKALENRLVLLASAGGQHTVLLAADKSSTTTASTAPPAQPAVVTVNAAD</sequence>
<dbReference type="InterPro" id="IPR000408">
    <property type="entry name" value="Reg_chr_condens"/>
</dbReference>
<evidence type="ECO:0000313" key="5">
    <source>
        <dbReference type="EMBL" id="EFX89525.1"/>
    </source>
</evidence>
<keyword evidence="6" id="KW-1185">Reference proteome</keyword>
<dbReference type="PROSITE" id="PS00625">
    <property type="entry name" value="RCC1_1"/>
    <property type="match status" value="1"/>
</dbReference>
<dbReference type="SUPFAM" id="SSF50985">
    <property type="entry name" value="RCC1/BLIP-II"/>
    <property type="match status" value="1"/>
</dbReference>
<dbReference type="KEGG" id="dpx:DAPPUDRAFT_206077"/>
<dbReference type="Gene3D" id="2.130.10.30">
    <property type="entry name" value="Regulator of chromosome condensation 1/beta-lactamase-inhibitor protein II"/>
    <property type="match status" value="1"/>
</dbReference>
<protein>
    <recommendedName>
        <fullName evidence="4">RCC1-like domain-containing protein</fullName>
    </recommendedName>
</protein>
<name>E9FU66_DAPPU</name>
<dbReference type="eggNOG" id="KOG1426">
    <property type="taxonomic scope" value="Eukaryota"/>
</dbReference>
<evidence type="ECO:0000256" key="3">
    <source>
        <dbReference type="PROSITE-ProRule" id="PRU00235"/>
    </source>
</evidence>
<reference evidence="5 6" key="1">
    <citation type="journal article" date="2011" name="Science">
        <title>The ecoresponsive genome of Daphnia pulex.</title>
        <authorList>
            <person name="Colbourne J.K."/>
            <person name="Pfrender M.E."/>
            <person name="Gilbert D."/>
            <person name="Thomas W.K."/>
            <person name="Tucker A."/>
            <person name="Oakley T.H."/>
            <person name="Tokishita S."/>
            <person name="Aerts A."/>
            <person name="Arnold G.J."/>
            <person name="Basu M.K."/>
            <person name="Bauer D.J."/>
            <person name="Caceres C.E."/>
            <person name="Carmel L."/>
            <person name="Casola C."/>
            <person name="Choi J.H."/>
            <person name="Detter J.C."/>
            <person name="Dong Q."/>
            <person name="Dusheyko S."/>
            <person name="Eads B.D."/>
            <person name="Frohlich T."/>
            <person name="Geiler-Samerotte K.A."/>
            <person name="Gerlach D."/>
            <person name="Hatcher P."/>
            <person name="Jogdeo S."/>
            <person name="Krijgsveld J."/>
            <person name="Kriventseva E.V."/>
            <person name="Kultz D."/>
            <person name="Laforsch C."/>
            <person name="Lindquist E."/>
            <person name="Lopez J."/>
            <person name="Manak J.R."/>
            <person name="Muller J."/>
            <person name="Pangilinan J."/>
            <person name="Patwardhan R.P."/>
            <person name="Pitluck S."/>
            <person name="Pritham E.J."/>
            <person name="Rechtsteiner A."/>
            <person name="Rho M."/>
            <person name="Rogozin I.B."/>
            <person name="Sakarya O."/>
            <person name="Salamov A."/>
            <person name="Schaack S."/>
            <person name="Shapiro H."/>
            <person name="Shiga Y."/>
            <person name="Skalitzky C."/>
            <person name="Smith Z."/>
            <person name="Souvorov A."/>
            <person name="Sung W."/>
            <person name="Tang Z."/>
            <person name="Tsuchiya D."/>
            <person name="Tu H."/>
            <person name="Vos H."/>
            <person name="Wang M."/>
            <person name="Wolf Y.I."/>
            <person name="Yamagata H."/>
            <person name="Yamada T."/>
            <person name="Ye Y."/>
            <person name="Shaw J.R."/>
            <person name="Andrews J."/>
            <person name="Crease T.J."/>
            <person name="Tang H."/>
            <person name="Lucas S.M."/>
            <person name="Robertson H.M."/>
            <person name="Bork P."/>
            <person name="Koonin E.V."/>
            <person name="Zdobnov E.M."/>
            <person name="Grigoriev I.V."/>
            <person name="Lynch M."/>
            <person name="Boore J.L."/>
        </authorList>
    </citation>
    <scope>NUCLEOTIDE SEQUENCE [LARGE SCALE GENOMIC DNA]</scope>
</reference>
<feature type="repeat" description="RCC1" evidence="3">
    <location>
        <begin position="222"/>
        <end position="273"/>
    </location>
</feature>
<dbReference type="GO" id="GO:0007346">
    <property type="term" value="P:regulation of mitotic cell cycle"/>
    <property type="evidence" value="ECO:0000318"/>
    <property type="project" value="GO_Central"/>
</dbReference>
<dbReference type="OrthoDB" id="61110at2759"/>
<dbReference type="AlphaFoldDB" id="E9FU66"/>
<evidence type="ECO:0000256" key="1">
    <source>
        <dbReference type="ARBA" id="ARBA00022658"/>
    </source>
</evidence>
<dbReference type="FunCoup" id="E9FU66">
    <property type="interactions" value="2151"/>
</dbReference>
<dbReference type="PROSITE" id="PS00626">
    <property type="entry name" value="RCC1_2"/>
    <property type="match status" value="3"/>
</dbReference>
<feature type="repeat" description="RCC1" evidence="3">
    <location>
        <begin position="1"/>
        <end position="50"/>
    </location>
</feature>
<dbReference type="Proteomes" id="UP000000305">
    <property type="component" value="Unassembled WGS sequence"/>
</dbReference>
<gene>
    <name evidence="5" type="ORF">DAPPUDRAFT_206077</name>
</gene>
<dbReference type="InterPro" id="IPR058923">
    <property type="entry name" value="RCC1-like_dom"/>
</dbReference>
<dbReference type="GO" id="GO:0005737">
    <property type="term" value="C:cytoplasm"/>
    <property type="evidence" value="ECO:0000318"/>
    <property type="project" value="GO_Central"/>
</dbReference>
<dbReference type="InParanoid" id="E9FU66"/>
<proteinExistence type="predicted"/>
<dbReference type="InterPro" id="IPR051553">
    <property type="entry name" value="Ran_GTPase-activating"/>
</dbReference>
<dbReference type="PANTHER" id="PTHR45982:SF1">
    <property type="entry name" value="REGULATOR OF CHROMOSOME CONDENSATION"/>
    <property type="match status" value="1"/>
</dbReference>
<feature type="repeat" description="RCC1" evidence="3">
    <location>
        <begin position="155"/>
        <end position="220"/>
    </location>
</feature>
<evidence type="ECO:0000259" key="4">
    <source>
        <dbReference type="Pfam" id="PF25390"/>
    </source>
</evidence>
<dbReference type="InterPro" id="IPR009091">
    <property type="entry name" value="RCC1/BLIP-II"/>
</dbReference>
<keyword evidence="1" id="KW-0344">Guanine-nucleotide releasing factor</keyword>
<feature type="domain" description="RCC1-like" evidence="4">
    <location>
        <begin position="2"/>
        <end position="376"/>
    </location>
</feature>
<dbReference type="Pfam" id="PF25390">
    <property type="entry name" value="WD40_RLD"/>
    <property type="match status" value="1"/>
</dbReference>
<dbReference type="PRINTS" id="PR00633">
    <property type="entry name" value="RCCNDNSATION"/>
</dbReference>
<dbReference type="HOGENOM" id="CLU_005210_6_2_1"/>
<dbReference type="EMBL" id="GL732524">
    <property type="protein sequence ID" value="EFX89525.1"/>
    <property type="molecule type" value="Genomic_DNA"/>
</dbReference>
<evidence type="ECO:0000256" key="2">
    <source>
        <dbReference type="ARBA" id="ARBA00022737"/>
    </source>
</evidence>
<organism evidence="5 6">
    <name type="scientific">Daphnia pulex</name>
    <name type="common">Water flea</name>
    <dbReference type="NCBI Taxonomy" id="6669"/>
    <lineage>
        <taxon>Eukaryota</taxon>
        <taxon>Metazoa</taxon>
        <taxon>Ecdysozoa</taxon>
        <taxon>Arthropoda</taxon>
        <taxon>Crustacea</taxon>
        <taxon>Branchiopoda</taxon>
        <taxon>Diplostraca</taxon>
        <taxon>Cladocera</taxon>
        <taxon>Anomopoda</taxon>
        <taxon>Daphniidae</taxon>
        <taxon>Daphnia</taxon>
    </lineage>
</organism>
<dbReference type="PANTHER" id="PTHR45982">
    <property type="entry name" value="REGULATOR OF CHROMOSOME CONDENSATION"/>
    <property type="match status" value="1"/>
</dbReference>
<dbReference type="PROSITE" id="PS50012">
    <property type="entry name" value="RCC1_3"/>
    <property type="match status" value="7"/>
</dbReference>
<dbReference type="GO" id="GO:1901673">
    <property type="term" value="P:regulation of mitotic spindle assembly"/>
    <property type="evidence" value="ECO:0000318"/>
    <property type="project" value="GO_Central"/>
</dbReference>
<feature type="repeat" description="RCC1" evidence="3">
    <location>
        <begin position="274"/>
        <end position="326"/>
    </location>
</feature>